<accession>A0ABT6PRC8</accession>
<comment type="cofactor">
    <cofactor evidence="1">
        <name>FAD</name>
        <dbReference type="ChEBI" id="CHEBI:57692"/>
    </cofactor>
</comment>
<evidence type="ECO:0000313" key="6">
    <source>
        <dbReference type="EMBL" id="MDI2030523.1"/>
    </source>
</evidence>
<dbReference type="PANTHER" id="PTHR43400:SF10">
    <property type="entry name" value="3-OXOSTEROID 1-DEHYDROGENASE"/>
    <property type="match status" value="1"/>
</dbReference>
<evidence type="ECO:0000259" key="5">
    <source>
        <dbReference type="Pfam" id="PF00890"/>
    </source>
</evidence>
<keyword evidence="2" id="KW-0285">Flavoprotein</keyword>
<dbReference type="Gene3D" id="3.50.50.60">
    <property type="entry name" value="FAD/NAD(P)-binding domain"/>
    <property type="match status" value="1"/>
</dbReference>
<evidence type="ECO:0000256" key="1">
    <source>
        <dbReference type="ARBA" id="ARBA00001974"/>
    </source>
</evidence>
<dbReference type="SUPFAM" id="SSF51905">
    <property type="entry name" value="FAD/NAD(P)-binding domain"/>
    <property type="match status" value="1"/>
</dbReference>
<protein>
    <submittedName>
        <fullName evidence="6">FAD-binding protein</fullName>
    </submittedName>
</protein>
<keyword evidence="7" id="KW-1185">Reference proteome</keyword>
<evidence type="ECO:0000256" key="3">
    <source>
        <dbReference type="ARBA" id="ARBA00022827"/>
    </source>
</evidence>
<dbReference type="Proteomes" id="UP001237595">
    <property type="component" value="Unassembled WGS sequence"/>
</dbReference>
<evidence type="ECO:0000313" key="7">
    <source>
        <dbReference type="Proteomes" id="UP001237595"/>
    </source>
</evidence>
<dbReference type="RefSeq" id="WP_281456838.1">
    <property type="nucleotide sequence ID" value="NZ_JASAOF010000011.1"/>
</dbReference>
<sequence length="432" mass="45455">MFDLLVLGGGIAGMTAAAATVRGGGSAMVVEKGPSLGGSGQYAGYIWTAPDHDVMDRVNPGGDPGLKRAVVDDFDDAVEWIGSLGVSCGKRVPVIGYGRGHRFDTAQYVDRCRQVVAANGEIITEGSARRLLLDDGTVRGAEVELADGVVRTVEAKATLLATGGFQADPELRARYLHEQARDVELRSNPFSSGDGLRLAAEAGAVIGSEGAGFYGHLIPSGVSLEPELFVDITLYYSEHAALFNLAGERFVDETAADHLTAMALLEQPEARGLLVTDSRGYRERITGAYVEGGDSLDKFALARSRGARCVVADSVSDFAEMPAEWGYDGPGIAEELGRLAKGESARPAREFDPRPLDEPPYYVVEARPAVTFPFTGVRIDPRARVLAADGTPIPGLLAAGSDIGGLYERAYAGGLAPAIVFARRAAAGALVN</sequence>
<dbReference type="InterPro" id="IPR027477">
    <property type="entry name" value="Succ_DH/fumarate_Rdtase_cat_sf"/>
</dbReference>
<evidence type="ECO:0000256" key="2">
    <source>
        <dbReference type="ARBA" id="ARBA00022630"/>
    </source>
</evidence>
<dbReference type="InterPro" id="IPR050315">
    <property type="entry name" value="FAD-oxidoreductase_2"/>
</dbReference>
<name>A0ABT6PRC8_9PSEU</name>
<keyword evidence="4" id="KW-0560">Oxidoreductase</keyword>
<dbReference type="InterPro" id="IPR036188">
    <property type="entry name" value="FAD/NAD-bd_sf"/>
</dbReference>
<dbReference type="PANTHER" id="PTHR43400">
    <property type="entry name" value="FUMARATE REDUCTASE"/>
    <property type="match status" value="1"/>
</dbReference>
<dbReference type="InterPro" id="IPR003953">
    <property type="entry name" value="FAD-dep_OxRdtase_2_FAD-bd"/>
</dbReference>
<gene>
    <name evidence="6" type="ORF">QFW96_17960</name>
</gene>
<organism evidence="6 7">
    <name type="scientific">Saccharopolyspora ipomoeae</name>
    <dbReference type="NCBI Taxonomy" id="3042027"/>
    <lineage>
        <taxon>Bacteria</taxon>
        <taxon>Bacillati</taxon>
        <taxon>Actinomycetota</taxon>
        <taxon>Actinomycetes</taxon>
        <taxon>Pseudonocardiales</taxon>
        <taxon>Pseudonocardiaceae</taxon>
        <taxon>Saccharopolyspora</taxon>
    </lineage>
</organism>
<feature type="domain" description="FAD-dependent oxidoreductase 2 FAD-binding" evidence="5">
    <location>
        <begin position="3"/>
        <end position="414"/>
    </location>
</feature>
<comment type="caution">
    <text evidence="6">The sequence shown here is derived from an EMBL/GenBank/DDBJ whole genome shotgun (WGS) entry which is preliminary data.</text>
</comment>
<dbReference type="PRINTS" id="PR00411">
    <property type="entry name" value="PNDRDTASEI"/>
</dbReference>
<dbReference type="SUPFAM" id="SSF56425">
    <property type="entry name" value="Succinate dehydrogenase/fumarate reductase flavoprotein, catalytic domain"/>
    <property type="match status" value="1"/>
</dbReference>
<reference evidence="6 7" key="1">
    <citation type="submission" date="2023-04" db="EMBL/GenBank/DDBJ databases">
        <title>Draft genome sequence of Saccharopolyspora sp. TS4A08 isolated from sweet potato rhizospheric soil.</title>
        <authorList>
            <person name="Suksaard P."/>
            <person name="Duangmal K."/>
        </authorList>
    </citation>
    <scope>NUCLEOTIDE SEQUENCE [LARGE SCALE GENOMIC DNA]</scope>
    <source>
        <strain evidence="6 7">TS4A08</strain>
    </source>
</reference>
<dbReference type="Pfam" id="PF00890">
    <property type="entry name" value="FAD_binding_2"/>
    <property type="match status" value="1"/>
</dbReference>
<dbReference type="EMBL" id="JASAOF010000011">
    <property type="protein sequence ID" value="MDI2030523.1"/>
    <property type="molecule type" value="Genomic_DNA"/>
</dbReference>
<evidence type="ECO:0000256" key="4">
    <source>
        <dbReference type="ARBA" id="ARBA00023002"/>
    </source>
</evidence>
<keyword evidence="3" id="KW-0274">FAD</keyword>
<dbReference type="Gene3D" id="3.90.700.10">
    <property type="entry name" value="Succinate dehydrogenase/fumarate reductase flavoprotein, catalytic domain"/>
    <property type="match status" value="1"/>
</dbReference>
<proteinExistence type="predicted"/>
<dbReference type="PRINTS" id="PR00368">
    <property type="entry name" value="FADPNR"/>
</dbReference>